<accession>A0ABN7AF33</accession>
<organism evidence="2 3">
    <name type="scientific">Nesidiocoris tenuis</name>
    <dbReference type="NCBI Taxonomy" id="355587"/>
    <lineage>
        <taxon>Eukaryota</taxon>
        <taxon>Metazoa</taxon>
        <taxon>Ecdysozoa</taxon>
        <taxon>Arthropoda</taxon>
        <taxon>Hexapoda</taxon>
        <taxon>Insecta</taxon>
        <taxon>Pterygota</taxon>
        <taxon>Neoptera</taxon>
        <taxon>Paraneoptera</taxon>
        <taxon>Hemiptera</taxon>
        <taxon>Heteroptera</taxon>
        <taxon>Panheteroptera</taxon>
        <taxon>Cimicomorpha</taxon>
        <taxon>Miridae</taxon>
        <taxon>Dicyphina</taxon>
        <taxon>Nesidiocoris</taxon>
    </lineage>
</organism>
<dbReference type="InterPro" id="IPR038205">
    <property type="entry name" value="INSC_LBD_sf"/>
</dbReference>
<keyword evidence="3" id="KW-1185">Reference proteome</keyword>
<evidence type="ECO:0000256" key="1">
    <source>
        <dbReference type="SAM" id="MobiDB-lite"/>
    </source>
</evidence>
<dbReference type="EMBL" id="AP028910">
    <property type="protein sequence ID" value="BES90883.1"/>
    <property type="molecule type" value="Genomic_DNA"/>
</dbReference>
<protein>
    <submittedName>
        <fullName evidence="2">Inscuteable homolog (Drosophila)</fullName>
    </submittedName>
</protein>
<name>A0ABN7AF33_9HEMI</name>
<evidence type="ECO:0000313" key="3">
    <source>
        <dbReference type="Proteomes" id="UP001307889"/>
    </source>
</evidence>
<evidence type="ECO:0000313" key="2">
    <source>
        <dbReference type="EMBL" id="BES90883.1"/>
    </source>
</evidence>
<gene>
    <name evidence="2" type="ORF">NTJ_03692</name>
</gene>
<dbReference type="Proteomes" id="UP001307889">
    <property type="component" value="Chromosome 2"/>
</dbReference>
<reference evidence="2 3" key="1">
    <citation type="submission" date="2023-09" db="EMBL/GenBank/DDBJ databases">
        <title>Nesidiocoris tenuis whole genome shotgun sequence.</title>
        <authorList>
            <person name="Shibata T."/>
            <person name="Shimoda M."/>
            <person name="Kobayashi T."/>
            <person name="Uehara T."/>
        </authorList>
    </citation>
    <scope>NUCLEOTIDE SEQUENCE [LARGE SCALE GENOMIC DNA]</scope>
    <source>
        <strain evidence="2 3">Japan</strain>
    </source>
</reference>
<proteinExistence type="predicted"/>
<sequence>MNEMSTLSRITYLKKTGFFDYVQTENPNMIHESSIDGVSDVFSEVLSVMDRTASLDQLPPPDHCSTPKTKSQQSVARQSKIRLTPVSTWIADLKDCYQPECTTTLQSKPLAPEIDEKVKILASLTSQVIRTLHHQTYSVAMEFDNFYRCVAMDCLNHIPGLAVDLVNHMIAILLQHSDGCPDLSEYSRIACTLERQEPYQMEDLVRSLNSLALDFSRKMDRFFIQQLEILNLLLTWKRGSHADGCECKGCLQF</sequence>
<feature type="region of interest" description="Disordered" evidence="1">
    <location>
        <begin position="55"/>
        <end position="77"/>
    </location>
</feature>
<feature type="compositionally biased region" description="Polar residues" evidence="1">
    <location>
        <begin position="66"/>
        <end position="77"/>
    </location>
</feature>
<dbReference type="Gene3D" id="6.20.200.10">
    <property type="entry name" value="Inscuteable LGN-binding domain"/>
    <property type="match status" value="1"/>
</dbReference>